<dbReference type="EMBL" id="JACHIN010000006">
    <property type="protein sequence ID" value="MBB5079277.1"/>
    <property type="molecule type" value="Genomic_DNA"/>
</dbReference>
<reference evidence="1 2" key="1">
    <citation type="submission" date="2020-08" db="EMBL/GenBank/DDBJ databases">
        <title>Genomic Encyclopedia of Type Strains, Phase IV (KMG-IV): sequencing the most valuable type-strain genomes for metagenomic binning, comparative biology and taxonomic classification.</title>
        <authorList>
            <person name="Goeker M."/>
        </authorList>
    </citation>
    <scope>NUCLEOTIDE SEQUENCE [LARGE SCALE GENOMIC DNA]</scope>
    <source>
        <strain evidence="1 2">DSM 45385</strain>
    </source>
</reference>
<dbReference type="RefSeq" id="WP_184964780.1">
    <property type="nucleotide sequence ID" value="NZ_JACHIN010000006.1"/>
</dbReference>
<dbReference type="AlphaFoldDB" id="A0A7W8A495"/>
<dbReference type="Proteomes" id="UP000568380">
    <property type="component" value="Unassembled WGS sequence"/>
</dbReference>
<keyword evidence="2" id="KW-1185">Reference proteome</keyword>
<gene>
    <name evidence="1" type="ORF">HNR40_004763</name>
</gene>
<sequence>MSPTLLSEADGFFTALPWRMELGTARTALAAGGLGIVHDDAGHPVAAVRHADLADVAGPDLRAAVSRLAPVIEVDADVTIAEFAASPAVTLLDLGARVLVLRDGERTVGVVPAEVFAAHLASPDYTPPAPVMAGAGGLGDATLPGQPRTGLAPVVCREPGCGHLNRLAHYRHGAPPWCQRPEPPRHRLLMGG</sequence>
<evidence type="ECO:0000313" key="1">
    <source>
        <dbReference type="EMBL" id="MBB5079277.1"/>
    </source>
</evidence>
<comment type="caution">
    <text evidence="1">The sequence shown here is derived from an EMBL/GenBank/DDBJ whole genome shotgun (WGS) entry which is preliminary data.</text>
</comment>
<evidence type="ECO:0000313" key="2">
    <source>
        <dbReference type="Proteomes" id="UP000568380"/>
    </source>
</evidence>
<protein>
    <recommendedName>
        <fullName evidence="3">CBS domain-containing protein</fullName>
    </recommendedName>
</protein>
<evidence type="ECO:0008006" key="3">
    <source>
        <dbReference type="Google" id="ProtNLM"/>
    </source>
</evidence>
<proteinExistence type="predicted"/>
<accession>A0A7W8A495</accession>
<name>A0A7W8A495_9ACTN</name>
<organism evidence="1 2">
    <name type="scientific">Nonomuraea endophytica</name>
    <dbReference type="NCBI Taxonomy" id="714136"/>
    <lineage>
        <taxon>Bacteria</taxon>
        <taxon>Bacillati</taxon>
        <taxon>Actinomycetota</taxon>
        <taxon>Actinomycetes</taxon>
        <taxon>Streptosporangiales</taxon>
        <taxon>Streptosporangiaceae</taxon>
        <taxon>Nonomuraea</taxon>
    </lineage>
</organism>